<dbReference type="PANTHER" id="PTHR43289">
    <property type="entry name" value="MITOGEN-ACTIVATED PROTEIN KINASE KINASE KINASE 20-RELATED"/>
    <property type="match status" value="1"/>
</dbReference>
<dbReference type="InterPro" id="IPR011009">
    <property type="entry name" value="Kinase-like_dom_sf"/>
</dbReference>
<dbReference type="RefSeq" id="WP_359216674.1">
    <property type="nucleotide sequence ID" value="NZ_JBEZAM010000099.1"/>
</dbReference>
<evidence type="ECO:0000256" key="3">
    <source>
        <dbReference type="ARBA" id="ARBA00022777"/>
    </source>
</evidence>
<evidence type="ECO:0000256" key="6">
    <source>
        <dbReference type="SAM" id="MobiDB-lite"/>
    </source>
</evidence>
<dbReference type="InterPro" id="IPR000719">
    <property type="entry name" value="Prot_kinase_dom"/>
</dbReference>
<keyword evidence="9" id="KW-1185">Reference proteome</keyword>
<evidence type="ECO:0000256" key="5">
    <source>
        <dbReference type="PROSITE-ProRule" id="PRU10141"/>
    </source>
</evidence>
<dbReference type="Gene3D" id="3.30.200.20">
    <property type="entry name" value="Phosphorylase Kinase, domain 1"/>
    <property type="match status" value="1"/>
</dbReference>
<feature type="region of interest" description="Disordered" evidence="6">
    <location>
        <begin position="120"/>
        <end position="145"/>
    </location>
</feature>
<keyword evidence="1" id="KW-0808">Transferase</keyword>
<evidence type="ECO:0000256" key="2">
    <source>
        <dbReference type="ARBA" id="ARBA00022741"/>
    </source>
</evidence>
<evidence type="ECO:0000313" key="9">
    <source>
        <dbReference type="Proteomes" id="UP001551210"/>
    </source>
</evidence>
<name>A0ABV3D6N9_STREX</name>
<dbReference type="SUPFAM" id="SSF56112">
    <property type="entry name" value="Protein kinase-like (PK-like)"/>
    <property type="match status" value="1"/>
</dbReference>
<dbReference type="PANTHER" id="PTHR43289:SF34">
    <property type="entry name" value="SERINE_THREONINE-PROTEIN KINASE YBDM-RELATED"/>
    <property type="match status" value="1"/>
</dbReference>
<feature type="binding site" evidence="5">
    <location>
        <position position="35"/>
    </location>
    <ligand>
        <name>ATP</name>
        <dbReference type="ChEBI" id="CHEBI:30616"/>
    </ligand>
</feature>
<proteinExistence type="predicted"/>
<dbReference type="InterPro" id="IPR017441">
    <property type="entry name" value="Protein_kinase_ATP_BS"/>
</dbReference>
<feature type="compositionally biased region" description="Low complexity" evidence="6">
    <location>
        <begin position="121"/>
        <end position="145"/>
    </location>
</feature>
<comment type="caution">
    <text evidence="8">The sequence shown here is derived from an EMBL/GenBank/DDBJ whole genome shotgun (WGS) entry which is preliminary data.</text>
</comment>
<gene>
    <name evidence="8" type="ORF">AB0A76_33940</name>
</gene>
<dbReference type="EMBL" id="JBEZAM010000099">
    <property type="protein sequence ID" value="MEU7298138.1"/>
    <property type="molecule type" value="Genomic_DNA"/>
</dbReference>
<protein>
    <recommendedName>
        <fullName evidence="7">Protein kinase domain-containing protein</fullName>
    </recommendedName>
</protein>
<accession>A0ABV3D6N9</accession>
<evidence type="ECO:0000256" key="4">
    <source>
        <dbReference type="ARBA" id="ARBA00022840"/>
    </source>
</evidence>
<dbReference type="PROSITE" id="PS50011">
    <property type="entry name" value="PROTEIN_KINASE_DOM"/>
    <property type="match status" value="1"/>
</dbReference>
<evidence type="ECO:0000313" key="8">
    <source>
        <dbReference type="EMBL" id="MEU7298138.1"/>
    </source>
</evidence>
<feature type="domain" description="Protein kinase" evidence="7">
    <location>
        <begin position="7"/>
        <end position="145"/>
    </location>
</feature>
<dbReference type="Proteomes" id="UP001551210">
    <property type="component" value="Unassembled WGS sequence"/>
</dbReference>
<organism evidence="8 9">
    <name type="scientific">Streptomyces exfoliatus</name>
    <name type="common">Streptomyces hydrogenans</name>
    <dbReference type="NCBI Taxonomy" id="1905"/>
    <lineage>
        <taxon>Bacteria</taxon>
        <taxon>Bacillati</taxon>
        <taxon>Actinomycetota</taxon>
        <taxon>Actinomycetes</taxon>
        <taxon>Kitasatosporales</taxon>
        <taxon>Streptomycetaceae</taxon>
        <taxon>Streptomyces</taxon>
    </lineage>
</organism>
<keyword evidence="4 5" id="KW-0067">ATP-binding</keyword>
<reference evidence="8 9" key="1">
    <citation type="submission" date="2024-06" db="EMBL/GenBank/DDBJ databases">
        <title>The Natural Products Discovery Center: Release of the First 8490 Sequenced Strains for Exploring Actinobacteria Biosynthetic Diversity.</title>
        <authorList>
            <person name="Kalkreuter E."/>
            <person name="Kautsar S.A."/>
            <person name="Yang D."/>
            <person name="Bader C.D."/>
            <person name="Teijaro C.N."/>
            <person name="Fluegel L."/>
            <person name="Davis C.M."/>
            <person name="Simpson J.R."/>
            <person name="Lauterbach L."/>
            <person name="Steele A.D."/>
            <person name="Gui C."/>
            <person name="Meng S."/>
            <person name="Li G."/>
            <person name="Viehrig K."/>
            <person name="Ye F."/>
            <person name="Su P."/>
            <person name="Kiefer A.F."/>
            <person name="Nichols A."/>
            <person name="Cepeda A.J."/>
            <person name="Yan W."/>
            <person name="Fan B."/>
            <person name="Jiang Y."/>
            <person name="Adhikari A."/>
            <person name="Zheng C.-J."/>
            <person name="Schuster L."/>
            <person name="Cowan T.M."/>
            <person name="Smanski M.J."/>
            <person name="Chevrette M.G."/>
            <person name="De Carvalho L.P.S."/>
            <person name="Shen B."/>
        </authorList>
    </citation>
    <scope>NUCLEOTIDE SEQUENCE [LARGE SCALE GENOMIC DNA]</scope>
    <source>
        <strain evidence="8 9">NPDC045705</strain>
    </source>
</reference>
<evidence type="ECO:0000259" key="7">
    <source>
        <dbReference type="PROSITE" id="PS50011"/>
    </source>
</evidence>
<dbReference type="PROSITE" id="PS00107">
    <property type="entry name" value="PROTEIN_KINASE_ATP"/>
    <property type="match status" value="1"/>
</dbReference>
<keyword evidence="3" id="KW-0418">Kinase</keyword>
<evidence type="ECO:0000256" key="1">
    <source>
        <dbReference type="ARBA" id="ARBA00022679"/>
    </source>
</evidence>
<keyword evidence="2 5" id="KW-0547">Nucleotide-binding</keyword>
<sequence>MERIGNYTIQRELGRGGMGAVYLARSLSGRYVAIKVIRPEYAADPRFRERFRQEVDAARKVGGFHTAAVVDADPDAPQPWMASAYIEGPTLQAVIEQSGALPEERLWQLAAALAKASIRHGSATAPPAPSGSARAGSSRSAVSAR</sequence>
<dbReference type="Pfam" id="PF00069">
    <property type="entry name" value="Pkinase"/>
    <property type="match status" value="1"/>
</dbReference>